<dbReference type="Gene3D" id="3.40.50.150">
    <property type="entry name" value="Vaccinia Virus protein VP39"/>
    <property type="match status" value="1"/>
</dbReference>
<evidence type="ECO:0000313" key="6">
    <source>
        <dbReference type="EMBL" id="AAS54305.1"/>
    </source>
</evidence>
<dbReference type="InterPro" id="IPR004557">
    <property type="entry name" value="PrmC-related"/>
</dbReference>
<dbReference type="OMA" id="EWDDWME"/>
<dbReference type="eggNOG" id="KOG3191">
    <property type="taxonomic scope" value="Eukaryota"/>
</dbReference>
<keyword evidence="7" id="KW-1185">Reference proteome</keyword>
<evidence type="ECO:0000259" key="5">
    <source>
        <dbReference type="Pfam" id="PF05175"/>
    </source>
</evidence>
<dbReference type="InterPro" id="IPR052190">
    <property type="entry name" value="Euk-Arch_PrmC-MTase"/>
</dbReference>
<evidence type="ECO:0000256" key="4">
    <source>
        <dbReference type="ARBA" id="ARBA00022691"/>
    </source>
</evidence>
<dbReference type="AlphaFoldDB" id="Q750X5"/>
<dbReference type="PANTHER" id="PTHR45875">
    <property type="entry name" value="METHYLTRANSFERASE N6AMT1"/>
    <property type="match status" value="1"/>
</dbReference>
<dbReference type="GO" id="GO:0008757">
    <property type="term" value="F:S-adenosylmethionine-dependent methyltransferase activity"/>
    <property type="evidence" value="ECO:0000318"/>
    <property type="project" value="GO_Central"/>
</dbReference>
<dbReference type="InterPro" id="IPR002052">
    <property type="entry name" value="DNA_methylase_N6_adenine_CS"/>
</dbReference>
<evidence type="ECO:0000256" key="3">
    <source>
        <dbReference type="ARBA" id="ARBA00022679"/>
    </source>
</evidence>
<reference evidence="7" key="2">
    <citation type="journal article" date="2013" name="G3 (Bethesda)">
        <title>Genomes of Ashbya fungi isolated from insects reveal four mating-type loci, numerous translocations, lack of transposons, and distinct gene duplications.</title>
        <authorList>
            <person name="Dietrich F.S."/>
            <person name="Voegeli S."/>
            <person name="Kuo S."/>
            <person name="Philippsen P."/>
        </authorList>
    </citation>
    <scope>GENOME REANNOTATION</scope>
    <source>
        <strain evidence="7">ATCC 10895 / CBS 109.51 / FGSC 9923 / NRRL Y-1056</strain>
    </source>
</reference>
<organism evidence="6 7">
    <name type="scientific">Eremothecium gossypii (strain ATCC 10895 / CBS 109.51 / FGSC 9923 / NRRL Y-1056)</name>
    <name type="common">Yeast</name>
    <name type="synonym">Ashbya gossypii</name>
    <dbReference type="NCBI Taxonomy" id="284811"/>
    <lineage>
        <taxon>Eukaryota</taxon>
        <taxon>Fungi</taxon>
        <taxon>Dikarya</taxon>
        <taxon>Ascomycota</taxon>
        <taxon>Saccharomycotina</taxon>
        <taxon>Saccharomycetes</taxon>
        <taxon>Saccharomycetales</taxon>
        <taxon>Saccharomycetaceae</taxon>
        <taxon>Eremothecium</taxon>
    </lineage>
</organism>
<feature type="domain" description="Methyltransferase small" evidence="5">
    <location>
        <begin position="23"/>
        <end position="123"/>
    </location>
</feature>
<dbReference type="PROSITE" id="PS00092">
    <property type="entry name" value="N6_MTASE"/>
    <property type="match status" value="1"/>
</dbReference>
<dbReference type="PANTHER" id="PTHR45875:SF1">
    <property type="entry name" value="METHYLTRANSFERASE N6AMT1"/>
    <property type="match status" value="1"/>
</dbReference>
<comment type="similarity">
    <text evidence="1">Belongs to the eukaryotic/archaeal PrmC-related family.</text>
</comment>
<dbReference type="SUPFAM" id="SSF53335">
    <property type="entry name" value="S-adenosyl-L-methionine-dependent methyltransferases"/>
    <property type="match status" value="1"/>
</dbReference>
<keyword evidence="3" id="KW-0808">Transferase</keyword>
<dbReference type="GeneID" id="4622774"/>
<dbReference type="EMBL" id="AE016820">
    <property type="protein sequence ID" value="AAS54305.1"/>
    <property type="molecule type" value="Genomic_DNA"/>
</dbReference>
<dbReference type="FunFam" id="3.40.50.150:FF:000345">
    <property type="entry name" value="S-adenosylmethionine-dependent methyltransferase"/>
    <property type="match status" value="1"/>
</dbReference>
<dbReference type="RefSeq" id="NP_986481.1">
    <property type="nucleotide sequence ID" value="NM_211543.1"/>
</dbReference>
<dbReference type="InterPro" id="IPR007848">
    <property type="entry name" value="Small_mtfrase_dom"/>
</dbReference>
<dbReference type="GO" id="GO:0032259">
    <property type="term" value="P:methylation"/>
    <property type="evidence" value="ECO:0007669"/>
    <property type="project" value="UniProtKB-KW"/>
</dbReference>
<evidence type="ECO:0000313" key="7">
    <source>
        <dbReference type="Proteomes" id="UP000000591"/>
    </source>
</evidence>
<protein>
    <submittedName>
        <fullName evidence="6">AGL186Cp</fullName>
    </submittedName>
</protein>
<keyword evidence="4" id="KW-0949">S-adenosyl-L-methionine</keyword>
<proteinExistence type="inferred from homology"/>
<dbReference type="GO" id="GO:0003676">
    <property type="term" value="F:nucleic acid binding"/>
    <property type="evidence" value="ECO:0007669"/>
    <property type="project" value="InterPro"/>
</dbReference>
<dbReference type="NCBIfam" id="TIGR00537">
    <property type="entry name" value="hemK_rel_arch"/>
    <property type="match status" value="1"/>
</dbReference>
<dbReference type="KEGG" id="ago:AGOS_AGL186C"/>
<dbReference type="GO" id="GO:0008276">
    <property type="term" value="F:protein methyltransferase activity"/>
    <property type="evidence" value="ECO:0000318"/>
    <property type="project" value="GO_Central"/>
</dbReference>
<dbReference type="Pfam" id="PF05175">
    <property type="entry name" value="MTS"/>
    <property type="match status" value="1"/>
</dbReference>
<dbReference type="Proteomes" id="UP000000591">
    <property type="component" value="Chromosome VII"/>
</dbReference>
<accession>Q750X5</accession>
<gene>
    <name evidence="6" type="ORF">AGOS_AGL186C</name>
</gene>
<dbReference type="InParanoid" id="Q750X5"/>
<sequence>MLATPEVKCDPERVYEPSEDSFLLLDCLEKERTWLRQRQPRASVVCEVGCGSGVVTAFMMQHEMPQPMSVYLATDVSPWALATTAETVQSTGCRGALCAARTDLVTGLADGQVDVLVFNPPYVPAEGVPQGPAAGEREERWLEVALEGGADGMEVTTRMLGALGRVLASSGVAYILFCARNRPEEVAAGMRAAGWVAELVERRRAGWEVLSVYRFYRNS</sequence>
<evidence type="ECO:0000256" key="2">
    <source>
        <dbReference type="ARBA" id="ARBA00022603"/>
    </source>
</evidence>
<dbReference type="InterPro" id="IPR029063">
    <property type="entry name" value="SAM-dependent_MTases_sf"/>
</dbReference>
<dbReference type="FunCoup" id="Q750X5">
    <property type="interactions" value="388"/>
</dbReference>
<name>Q750X5_EREGS</name>
<dbReference type="OrthoDB" id="406152at2759"/>
<reference evidence="6 7" key="1">
    <citation type="journal article" date="2004" name="Science">
        <title>The Ashbya gossypii genome as a tool for mapping the ancient Saccharomyces cerevisiae genome.</title>
        <authorList>
            <person name="Dietrich F.S."/>
            <person name="Voegeli S."/>
            <person name="Brachat S."/>
            <person name="Lerch A."/>
            <person name="Gates K."/>
            <person name="Steiner S."/>
            <person name="Mohr C."/>
            <person name="Pohlmann R."/>
            <person name="Luedi P."/>
            <person name="Choi S."/>
            <person name="Wing R.A."/>
            <person name="Flavier A."/>
            <person name="Gaffney T.D."/>
            <person name="Philippsen P."/>
        </authorList>
    </citation>
    <scope>NUCLEOTIDE SEQUENCE [LARGE SCALE GENOMIC DNA]</scope>
    <source>
        <strain evidence="7">ATCC 10895 / CBS 109.51 / FGSC 9923 / NRRL Y-1056</strain>
    </source>
</reference>
<dbReference type="GO" id="GO:0035657">
    <property type="term" value="C:eRF1 methyltransferase complex"/>
    <property type="evidence" value="ECO:0000318"/>
    <property type="project" value="GO_Central"/>
</dbReference>
<dbReference type="STRING" id="284811.Q750X5"/>
<keyword evidence="2" id="KW-0489">Methyltransferase</keyword>
<dbReference type="HOGENOM" id="CLU_018398_6_0_1"/>
<evidence type="ECO:0000256" key="1">
    <source>
        <dbReference type="ARBA" id="ARBA00006149"/>
    </source>
</evidence>